<dbReference type="Gene3D" id="3.30.70.330">
    <property type="match status" value="1"/>
</dbReference>
<dbReference type="InterPro" id="IPR013154">
    <property type="entry name" value="ADH-like_N"/>
</dbReference>
<dbReference type="Gene3D" id="3.40.50.720">
    <property type="entry name" value="NAD(P)-binding Rossmann-like Domain"/>
    <property type="match status" value="1"/>
</dbReference>
<dbReference type="GO" id="GO:0005737">
    <property type="term" value="C:cytoplasm"/>
    <property type="evidence" value="ECO:0007669"/>
    <property type="project" value="TreeGrafter"/>
</dbReference>
<dbReference type="InterPro" id="IPR012677">
    <property type="entry name" value="Nucleotide-bd_a/b_plait_sf"/>
</dbReference>
<dbReference type="InterPro" id="IPR035979">
    <property type="entry name" value="RBD_domain_sf"/>
</dbReference>
<dbReference type="Pfam" id="PF13602">
    <property type="entry name" value="ADH_zinc_N_2"/>
    <property type="match status" value="1"/>
</dbReference>
<dbReference type="InterPro" id="IPR032296">
    <property type="entry name" value="CEBP_ZZ"/>
</dbReference>
<evidence type="ECO:0000256" key="3">
    <source>
        <dbReference type="PROSITE-ProRule" id="PRU00176"/>
    </source>
</evidence>
<dbReference type="FunFam" id="3.30.70.330:FF:000008">
    <property type="entry name" value="Cytoplasmic polyadenylation element-binding 2 isoform X2"/>
    <property type="match status" value="1"/>
</dbReference>
<keyword evidence="1" id="KW-0677">Repeat</keyword>
<evidence type="ECO:0000256" key="2">
    <source>
        <dbReference type="ARBA" id="ARBA00022884"/>
    </source>
</evidence>
<evidence type="ECO:0000259" key="5">
    <source>
        <dbReference type="PROSITE" id="PS50102"/>
    </source>
</evidence>
<dbReference type="GO" id="GO:0000900">
    <property type="term" value="F:mRNA regulatory element binding translation repressor activity"/>
    <property type="evidence" value="ECO:0007669"/>
    <property type="project" value="TreeGrafter"/>
</dbReference>
<evidence type="ECO:0000313" key="6">
    <source>
        <dbReference type="Proteomes" id="UP000095280"/>
    </source>
</evidence>
<dbReference type="InterPro" id="IPR011032">
    <property type="entry name" value="GroES-like_sf"/>
</dbReference>
<dbReference type="InterPro" id="IPR000504">
    <property type="entry name" value="RRM_dom"/>
</dbReference>
<dbReference type="SMART" id="SM00829">
    <property type="entry name" value="PKS_ER"/>
    <property type="match status" value="1"/>
</dbReference>
<dbReference type="InterPro" id="IPR036291">
    <property type="entry name" value="NAD(P)-bd_dom_sf"/>
</dbReference>
<dbReference type="Proteomes" id="UP000095280">
    <property type="component" value="Unplaced"/>
</dbReference>
<dbReference type="Pfam" id="PF16366">
    <property type="entry name" value="CEBP_ZZ"/>
    <property type="match status" value="1"/>
</dbReference>
<dbReference type="GO" id="GO:0008135">
    <property type="term" value="F:translation factor activity, RNA binding"/>
    <property type="evidence" value="ECO:0007669"/>
    <property type="project" value="TreeGrafter"/>
</dbReference>
<proteinExistence type="predicted"/>
<dbReference type="GO" id="GO:0016491">
    <property type="term" value="F:oxidoreductase activity"/>
    <property type="evidence" value="ECO:0007669"/>
    <property type="project" value="InterPro"/>
</dbReference>
<feature type="region of interest" description="Disordered" evidence="4">
    <location>
        <begin position="263"/>
        <end position="283"/>
    </location>
</feature>
<name>A0A1I8IK11_9PLAT</name>
<accession>A0A1I8IK11</accession>
<dbReference type="GO" id="GO:2000766">
    <property type="term" value="P:negative regulation of cytoplasmic translation"/>
    <property type="evidence" value="ECO:0007669"/>
    <property type="project" value="TreeGrafter"/>
</dbReference>
<evidence type="ECO:0000313" key="7">
    <source>
        <dbReference type="WBParaSite" id="maker-uti_cns_0013303-snap-gene-0.2-mRNA-1"/>
    </source>
</evidence>
<reference evidence="7" key="1">
    <citation type="submission" date="2016-11" db="UniProtKB">
        <authorList>
            <consortium name="WormBaseParasite"/>
        </authorList>
    </citation>
    <scope>IDENTIFICATION</scope>
</reference>
<evidence type="ECO:0000256" key="4">
    <source>
        <dbReference type="SAM" id="MobiDB-lite"/>
    </source>
</evidence>
<dbReference type="GO" id="GO:0045202">
    <property type="term" value="C:synapse"/>
    <property type="evidence" value="ECO:0007669"/>
    <property type="project" value="TreeGrafter"/>
</dbReference>
<dbReference type="GO" id="GO:0005634">
    <property type="term" value="C:nucleus"/>
    <property type="evidence" value="ECO:0007669"/>
    <property type="project" value="TreeGrafter"/>
</dbReference>
<dbReference type="CDD" id="cd19757">
    <property type="entry name" value="Bbox1"/>
    <property type="match status" value="1"/>
</dbReference>
<dbReference type="Pfam" id="PF08240">
    <property type="entry name" value="ADH_N"/>
    <property type="match status" value="1"/>
</dbReference>
<dbReference type="SUPFAM" id="SSF50129">
    <property type="entry name" value="GroES-like"/>
    <property type="match status" value="1"/>
</dbReference>
<dbReference type="InterPro" id="IPR034819">
    <property type="entry name" value="CPEB"/>
</dbReference>
<keyword evidence="6" id="KW-1185">Reference proteome</keyword>
<dbReference type="CDD" id="cd12726">
    <property type="entry name" value="RRM2_CPEB2_like"/>
    <property type="match status" value="1"/>
</dbReference>
<dbReference type="PANTHER" id="PTHR12566:SF12">
    <property type="entry name" value="TRANSLATIONAL REGULATOR ORB2"/>
    <property type="match status" value="1"/>
</dbReference>
<dbReference type="GO" id="GO:0003730">
    <property type="term" value="F:mRNA 3'-UTR binding"/>
    <property type="evidence" value="ECO:0007669"/>
    <property type="project" value="InterPro"/>
</dbReference>
<keyword evidence="2 3" id="KW-0694">RNA-binding</keyword>
<feature type="domain" description="RRM" evidence="5">
    <location>
        <begin position="25"/>
        <end position="104"/>
    </location>
</feature>
<sequence>VQIRPWNLADSDFVLDSSQPLDLRKTIFVGGVPRPLRACELALIMNRLYGGVCYAGIDTDPELKYPKGAGRVAFSSQQSYIAAIGARFVQLRHGSDIDKRVEVKPYVLDDQMCDECGGAMCAGKYAPFFCANVACLQYYCEHCWAAIHDSQGRQFHKPLVKEGADRPRAVPYRRRRSSGGAVWHEQIDQALHTVWPEPGQVEICIVFVFISQRLGFGQHGGEKLQSVWIVKRSGQQAQLESLVVFLPAQARLRRPLVLGVAGQGRGLGSHGSSRDRYGGSRQGRGIRRRAWRFGASCRPEAGALDANLRHQLRIVFGPSGRLQIGAEHWRLSLQHWRGLSCLRLGGNCSLRRLQSRHLRFNSYSVVNRLKLVGNCDSNGGGGCRGGQGGSFGDVVSVRLVVASALFLFTALVSMPAPFVPLPLGVAVGVAAASRRAMMMVVVVPVEASAGGRAETDASALTATGGGGGTAPGEDLIGLLEIFSTSFSFFISSVRSSATRGGAGGGGGGGGANCCCDRSNSETAGDAATAGSVLTAAGCCLGRADFALFGEASRLPTMLLPLPAAANCDCCCGDCGSEPEWTANWLANCCSSVEEAGDAKVCSSAGSSAAAAALDLLLDRTRPLLPDPPSLLVLAGFTSAGPSGESSAGSTTIWGLRASGNSEEALPPISLTPGDHLFQSVRSVAFLRHAAVQQLSTAPAPSAMASHSMRSVNSYEYGGLEKLQLTDTMKVPVLRQPDDILVRVHCSTVQPIDIALLSGYGSVLLPLAARAAACGAEPDAVPPALPLILGRDFCGEVVAAGPDCPPELRQPGRLVWGARAPFESGCHAEFALASARHVRPVPDGVDPAAAACVPYPGLTALAAMLEAGLPTPASSFNWPLRCRSSRPDPAVLVLGASGGVGLLLLQLIRCLLPACRLVVTCPARHVADLPAAVNGCQLDSVLASGGHDSAATLQQLTAAPATFDAIIDLTRDAASRRRLLPTLRPGGRLATVSSPLLRLFDQRGVAGGAPVAARAFASDRAAGIRWAFFAQSGANLDYLARLLALGRLAPRIDRRFSMSGEFRTAFELAAGGDGRGMGRVVLDQFYLQYSRVSQLKLCMQSQANKGSDCHNVKSNRNFLTPCPERYGIGKQKSGAQMKLLLLLTALVATALACENPPREGAIGVAGLGYHNGTYLKLLGGIAGSKEKKKVAAYFKVKSQNYSGHHYTMFDFEAGVGYYAWGTSAANARCVKIPVSHAKYFLTLCPKMWPNNRVVARSTVTSRKVPISVHCGRMTKGDLSIKLGGVIDDRCVPILIKKKYRKNGQCSGGILFFFGFHQPKDKYFELPELCASAKFYKPKRGEGRKPPISLPVPTCSEEEQPVANLRARLLHQILADQVRQPVGVVAGRYNTYSAGPVKVQVGQLVRQLLHLVRLDVGIIHVFDDVVVSRRDRALVHVLRHQEEVHEVRHRDHVVQHGAGGRVPQLAALLAEHARADQLLHHNGLEAEAAHALAVDFRQRLLQLEQLRGQVEADLQPVVQLGFASLHDGRVRVVLGEGLVQREHNALHRDALPLVVISVHPDDHCALHRDAHSPGNAAQLAGDLQGHLRGNRHHLGRVADGLGQDALARHRLVYIAQTLDGVVALLLVAGQQAEHQVQALVDVFLNRLHPQLVSVLRHCQHVGLAERHADPTQLLTEVGGRLLVSLGVHKDPVLAVHRLKHAVALESIVPVSALRVHPDGFSHLDSLRSQLAAVASTALGATARPNSPSTRWHSRFWAIVLANFTSLPHRVDGSIRVKVARSFIRFRSARISSTGHKANLWRQKNVLSLLSAASLSRRQISLARLRHQKRLPTVRQIDIVRLGEVLGQRNLLALASALIVPGEGLSYSLIPFDCVNTVRLVVVPREHYLPHQGVGGCGLEIAGIAIVHVVHHIQNRAHVDDLVRHVNMQHQRSVRRLDGHLETGPHLVKAIKVEFFVKFTKLTATAEQTAYLHAMLWKLRRLVGVIKVSADHLHVEVALGFSKHYVHQVQPLRRVLFDDANLSNCNFAAPRLDAGSKLYSLGRRQGLLGVQAAAIVNKRLWHLLGIVQQLLAQRLRAQHRAKVGGQLLPRAEHSPSGSAAAFVVGRLARRWLRRQLAGGPCAQTAGPDLRPAVQHRYIQQRELQMEQQHQLEHSGLVAEPDKQLRWGQGLGLSWRQ</sequence>
<organism evidence="6 7">
    <name type="scientific">Macrostomum lignano</name>
    <dbReference type="NCBI Taxonomy" id="282301"/>
    <lineage>
        <taxon>Eukaryota</taxon>
        <taxon>Metazoa</taxon>
        <taxon>Spiralia</taxon>
        <taxon>Lophotrochozoa</taxon>
        <taxon>Platyhelminthes</taxon>
        <taxon>Rhabditophora</taxon>
        <taxon>Macrostomorpha</taxon>
        <taxon>Macrostomida</taxon>
        <taxon>Macrostomidae</taxon>
        <taxon>Macrostomum</taxon>
    </lineage>
</organism>
<dbReference type="InterPro" id="IPR020843">
    <property type="entry name" value="ER"/>
</dbReference>
<dbReference type="Gene3D" id="3.90.180.10">
    <property type="entry name" value="Medium-chain alcohol dehydrogenases, catalytic domain"/>
    <property type="match status" value="1"/>
</dbReference>
<dbReference type="InterPro" id="IPR038446">
    <property type="entry name" value="CEBP_ZZ_sf"/>
</dbReference>
<dbReference type="PANTHER" id="PTHR12566">
    <property type="entry name" value="CYTOPLASMIC POLYADENYLATION ELEMENT BINDING PROTEIN CPEB"/>
    <property type="match status" value="1"/>
</dbReference>
<dbReference type="SUPFAM" id="SSF54928">
    <property type="entry name" value="RNA-binding domain, RBD"/>
    <property type="match status" value="1"/>
</dbReference>
<dbReference type="FunFam" id="4.10.640.40:FF:000001">
    <property type="entry name" value="Cytoplasmic polyadenylation element-binding 2 isoform X2"/>
    <property type="match status" value="1"/>
</dbReference>
<evidence type="ECO:0000256" key="1">
    <source>
        <dbReference type="ARBA" id="ARBA00022737"/>
    </source>
</evidence>
<protein>
    <submittedName>
        <fullName evidence="7">RRM domain-containing protein</fullName>
    </submittedName>
</protein>
<dbReference type="GO" id="GO:0043005">
    <property type="term" value="C:neuron projection"/>
    <property type="evidence" value="ECO:0007669"/>
    <property type="project" value="TreeGrafter"/>
</dbReference>
<dbReference type="WBParaSite" id="maker-uti_cns_0013303-snap-gene-0.2-mRNA-1">
    <property type="protein sequence ID" value="maker-uti_cns_0013303-snap-gene-0.2-mRNA-1"/>
    <property type="gene ID" value="maker-uti_cns_0013303-snap-gene-0.2"/>
</dbReference>
<dbReference type="Gene3D" id="4.10.640.40">
    <property type="entry name" value="Cytoplasmic polyadenylation element-binding protein, ZZ domain"/>
    <property type="match status" value="1"/>
</dbReference>
<dbReference type="PROSITE" id="PS50102">
    <property type="entry name" value="RRM"/>
    <property type="match status" value="1"/>
</dbReference>
<dbReference type="SUPFAM" id="SSF51735">
    <property type="entry name" value="NAD(P)-binding Rossmann-fold domains"/>
    <property type="match status" value="1"/>
</dbReference>
<dbReference type="GO" id="GO:0043022">
    <property type="term" value="F:ribosome binding"/>
    <property type="evidence" value="ECO:0007669"/>
    <property type="project" value="TreeGrafter"/>
</dbReference>